<dbReference type="Pfam" id="PF23280">
    <property type="entry name" value="TPR_26"/>
    <property type="match status" value="1"/>
</dbReference>
<dbReference type="SMART" id="SM01197">
    <property type="entry name" value="FANCL_C"/>
    <property type="match status" value="1"/>
</dbReference>
<name>A0A2T3A483_9PEZI</name>
<dbReference type="InterPro" id="IPR054476">
    <property type="entry name" value="Ltn1_N"/>
</dbReference>
<dbReference type="FunFam" id="3.30.40.10:FF:000038">
    <property type="entry name" value="E3 ubiquitin-protein ligase listerin"/>
    <property type="match status" value="1"/>
</dbReference>
<dbReference type="SUPFAM" id="SSF48371">
    <property type="entry name" value="ARM repeat"/>
    <property type="match status" value="1"/>
</dbReference>
<evidence type="ECO:0000256" key="16">
    <source>
        <dbReference type="RuleBase" id="RU367090"/>
    </source>
</evidence>
<dbReference type="Gene3D" id="3.30.40.10">
    <property type="entry name" value="Zinc/RING finger domain, C3HC4 (zinc finger)"/>
    <property type="match status" value="1"/>
</dbReference>
<dbReference type="EC" id="2.3.2.27" evidence="5 16"/>
<comment type="subunit">
    <text evidence="16">Component of the ribosome quality control complex (RQC).</text>
</comment>
<dbReference type="InterPro" id="IPR001841">
    <property type="entry name" value="Znf_RING"/>
</dbReference>
<dbReference type="GO" id="GO:0008270">
    <property type="term" value="F:zinc ion binding"/>
    <property type="evidence" value="ECO:0007669"/>
    <property type="project" value="UniProtKB-KW"/>
</dbReference>
<evidence type="ECO:0000256" key="9">
    <source>
        <dbReference type="ARBA" id="ARBA00022723"/>
    </source>
</evidence>
<evidence type="ECO:0000256" key="10">
    <source>
        <dbReference type="ARBA" id="ARBA00022737"/>
    </source>
</evidence>
<dbReference type="STRING" id="2025994.A0A2T3A483"/>
<evidence type="ECO:0000256" key="11">
    <source>
        <dbReference type="ARBA" id="ARBA00022771"/>
    </source>
</evidence>
<comment type="function">
    <text evidence="14">E3 ubiquitin-protein ligase component of the ribosome quality control complex (RQC), a ribosome-associated complex that mediates ubiquitination and extraction of incompletely synthesized nascent chains for proteasomal degradation. Mediates ubiquitination of proteins derived from mRNAs lacking stop codons (non-stop proteins) and other translation arrest products induced by poly-lysine sequences and tandem rare codons. Ubiquitination leads to CDC48 recruitment for extraction and degradation of the incomplete translation product. May indirectly play a role in chromatin function and transcription.</text>
</comment>
<evidence type="ECO:0000256" key="4">
    <source>
        <dbReference type="ARBA" id="ARBA00007997"/>
    </source>
</evidence>
<keyword evidence="12 16" id="KW-0833">Ubl conjugation pathway</keyword>
<accession>A0A2T3A483</accession>
<keyword evidence="13 16" id="KW-0862">Zinc</keyword>
<keyword evidence="7" id="KW-0963">Cytoplasm</keyword>
<sequence>MTSAMNSSTSSRGFGAPTQSAFGGFTASSGTSGSLSYLSDPPDLSSISDPNVIVSFKNLLKKDTTTKSKALADLIAYAQAHPHEQDGGVEDAVLDAWVLLYPRISIDNDRRVRELSHGLQFELLKSARKRMERNISKVAGAWLAGTFDRDKPVARAATEGLSTFLTTEDKILQFWKRCQSQVLQYATEAITETPDTLSDERSTKPEDAEAKYYRVIAAGFSLVLGLVQKLPDADLDRFDAEYEAFLSSGPGDLAWSFATADDSRVRKIVYQLLQLCLERRRSLVDGQIPRISKILTSDALKKSQLGSASDLVLLLAKLTQDDKEFWGTKKPPLSRLRSFVEKGSQGSPPSFWEGLNRLLAALPAEAIQKETALDFFKSFRTGLSRREEPRTNASYAWRCYLNAVSRLSNQADTESRCRIISEAVFPLTDHYLFASERQGEWLHGVDVSILAHAYKVAAMSSDAQVKEALSKEWTRLAEVFIARLSNSLPEVSKDFESSQKRIAEDARRWFSVTNAIHASLTASDNGNEDQSAATCPEAATWSVIRGAEDLLKRRNFKPFGAAALLLAALKQSPHLFTTANDGFWKSVVPINSDEELTRLLSSPSAPYIISCVETLGQIQNADYEAIWSAIVQALLNMRAGNAQVDPFIAKLMSTSAAKPLSRSNTDLQRHLEGNILACVKSVDGSWELFDATLVWDAISEARLTELASSIVELLASDNEPSIKATEVFLKRKPSIFAQNEALHLNLVTKLLSLTEINDPTISSKAAQLHALLEHVGDAQPSVLNIIQENLERPSQDSLSIETLVQQAATLLRTSQMRLEQILPNTTTWTEELSQFLQVDLNPALSLTSNVGDLYLLPPHAKEHASNESRRDSKDLSVPARMAMYTIALLDNGVELTTLPQHTQVDLLYLLHLVTALASDQMTLVDTIKLFGDLKTPGLLEEVEEFVVNAKTALRGILSPGQACTPGTGEGLLDQLIIKLIGRAQDLTPTGVYSARALCEILETSTDGIVNPKEVEEWITRLDIMKTSPTTVLPAAAVLTGYGEMLTSSKVVSTLLNRLISDVAGAKSQGEKTRLYMVLLNSCMSVFEVGQLPVANNRLVFAVKQITSWFEEGAGQLGAEMMTQSCRALQRLLPCIREVYGPYWEQTIEFCLSAWSSARKDHPERRLPYLHASIKLLSALRKFEEPNDDLQDALNAHADAIYGGLLDLLTLSGPGSQPQEIVDGLLCREAAKIPLEYLKDLSDLYSLVASESREVQTAGYEIIHRALPAAQEQISMDVLLEKKQAKLPDELTSLLLDAPTLEAFPEEVLVQFPTPIRSYLLSWKLVFDAFEGAAYKVRADYNEDLKTHGAVNPLFEFMFDVLGHSAANPINIDREGFTVDDIQTYDVKIGDSLPEEKNMHWLLIHLFYLALKFSPGLFKTWYLDCRSKQTRIAIEPWMTKYFSPILIQDAITEVQKWSESQDISDPDEKELTVKANFAQREVTAAYAIDDGGDEQAAAMLIRIKPNYPLDFVDVVGLNRVACSERTWQSWLRITQGIITISNGAIIDGLATFRRNVVGALKGHVECAICYSFIAVDRKMPDKKCATCKNLFHRDCLFKWFSSANQNTCPLCRTRMDLGDKKKVTKALRRPPVDGD</sequence>
<dbReference type="GO" id="GO:0061630">
    <property type="term" value="F:ubiquitin protein ligase activity"/>
    <property type="evidence" value="ECO:0007669"/>
    <property type="project" value="UniProtKB-UniRule"/>
</dbReference>
<dbReference type="GO" id="GO:0005829">
    <property type="term" value="C:cytosol"/>
    <property type="evidence" value="ECO:0007669"/>
    <property type="project" value="UniProtKB-SubCell"/>
</dbReference>
<dbReference type="SMART" id="SM00184">
    <property type="entry name" value="RING"/>
    <property type="match status" value="1"/>
</dbReference>
<comment type="function">
    <text evidence="16">E3 ubiquitin-protein ligase. Component of the ribosome quality control complex (RQC), a ribosome-associated complex that mediates ubiquitination and extraction of incompletely synthesized nascent chains for proteasomal degradation.</text>
</comment>
<comment type="pathway">
    <text evidence="3 16">Protein modification; protein ubiquitination.</text>
</comment>
<keyword evidence="9 16" id="KW-0479">Metal-binding</keyword>
<feature type="domain" description="RING-type" evidence="17">
    <location>
        <begin position="1565"/>
        <end position="1611"/>
    </location>
</feature>
<dbReference type="Pfam" id="PF23009">
    <property type="entry name" value="UBC_like"/>
    <property type="match status" value="1"/>
</dbReference>
<dbReference type="InterPro" id="IPR039795">
    <property type="entry name" value="LTN1/Rkr1"/>
</dbReference>
<evidence type="ECO:0000256" key="5">
    <source>
        <dbReference type="ARBA" id="ARBA00012483"/>
    </source>
</evidence>
<keyword evidence="10" id="KW-0677">Repeat</keyword>
<dbReference type="GO" id="GO:1990116">
    <property type="term" value="P:ribosome-associated ubiquitin-dependent protein catabolic process"/>
    <property type="evidence" value="ECO:0007669"/>
    <property type="project" value="UniProtKB-UniRule"/>
</dbReference>
<keyword evidence="11 15" id="KW-0863">Zinc-finger</keyword>
<dbReference type="CDD" id="cd16491">
    <property type="entry name" value="RING-CH-C4HC3_LTN1"/>
    <property type="match status" value="1"/>
</dbReference>
<evidence type="ECO:0000256" key="15">
    <source>
        <dbReference type="PROSITE-ProRule" id="PRU00175"/>
    </source>
</evidence>
<comment type="catalytic activity">
    <reaction evidence="1 16">
        <text>S-ubiquitinyl-[E2 ubiquitin-conjugating enzyme]-L-cysteine + [acceptor protein]-L-lysine = [E2 ubiquitin-conjugating enzyme]-L-cysteine + N(6)-ubiquitinyl-[acceptor protein]-L-lysine.</text>
        <dbReference type="EC" id="2.3.2.27"/>
    </reaction>
</comment>
<comment type="similarity">
    <text evidence="4 16">Belongs to the LTN1 family.</text>
</comment>
<keyword evidence="19" id="KW-1185">Reference proteome</keyword>
<evidence type="ECO:0000256" key="13">
    <source>
        <dbReference type="ARBA" id="ARBA00022833"/>
    </source>
</evidence>
<protein>
    <recommendedName>
        <fullName evidence="6 16">E3 ubiquitin-protein ligase listerin</fullName>
        <ecNumber evidence="5 16">2.3.2.27</ecNumber>
    </recommendedName>
    <alternativeName>
        <fullName evidence="16">RING-type E3 ubiquitin transferase listerin</fullName>
    </alternativeName>
</protein>
<evidence type="ECO:0000313" key="18">
    <source>
        <dbReference type="EMBL" id="PSR82556.1"/>
    </source>
</evidence>
<dbReference type="SUPFAM" id="SSF57850">
    <property type="entry name" value="RING/U-box"/>
    <property type="match status" value="1"/>
</dbReference>
<dbReference type="UniPathway" id="UPA00143"/>
<dbReference type="GO" id="GO:0072344">
    <property type="term" value="P:rescue of stalled ribosome"/>
    <property type="evidence" value="ECO:0007669"/>
    <property type="project" value="UniProtKB-UniRule"/>
</dbReference>
<evidence type="ECO:0000256" key="7">
    <source>
        <dbReference type="ARBA" id="ARBA00022490"/>
    </source>
</evidence>
<comment type="subcellular location">
    <subcellularLocation>
        <location evidence="2">Cytoplasm</location>
        <location evidence="2">Cytosol</location>
    </subcellularLocation>
</comment>
<dbReference type="InterPro" id="IPR057030">
    <property type="entry name" value="TPR_Rkr-1"/>
</dbReference>
<dbReference type="InterPro" id="IPR054478">
    <property type="entry name" value="LTN1_UBC"/>
</dbReference>
<gene>
    <name evidence="18" type="ORF">BD289DRAFT_461677</name>
</gene>
<dbReference type="Pfam" id="PF22958">
    <property type="entry name" value="Ltn1_1st"/>
    <property type="match status" value="1"/>
</dbReference>
<dbReference type="FunCoup" id="A0A2T3A483">
    <property type="interactions" value="560"/>
</dbReference>
<dbReference type="PROSITE" id="PS50089">
    <property type="entry name" value="ZF_RING_2"/>
    <property type="match status" value="1"/>
</dbReference>
<dbReference type="InterPro" id="IPR016024">
    <property type="entry name" value="ARM-type_fold"/>
</dbReference>
<evidence type="ECO:0000256" key="1">
    <source>
        <dbReference type="ARBA" id="ARBA00000900"/>
    </source>
</evidence>
<dbReference type="Pfam" id="PF22999">
    <property type="entry name" value="LTN1_E3_ligase_6th"/>
    <property type="match status" value="1"/>
</dbReference>
<dbReference type="GO" id="GO:0043023">
    <property type="term" value="F:ribosomal large subunit binding"/>
    <property type="evidence" value="ECO:0007669"/>
    <property type="project" value="TreeGrafter"/>
</dbReference>
<dbReference type="Pfam" id="PF13639">
    <property type="entry name" value="zf-RING_2"/>
    <property type="match status" value="1"/>
</dbReference>
<evidence type="ECO:0000256" key="2">
    <source>
        <dbReference type="ARBA" id="ARBA00004514"/>
    </source>
</evidence>
<evidence type="ECO:0000256" key="3">
    <source>
        <dbReference type="ARBA" id="ARBA00004906"/>
    </source>
</evidence>
<evidence type="ECO:0000259" key="17">
    <source>
        <dbReference type="PROSITE" id="PS50089"/>
    </source>
</evidence>
<proteinExistence type="inferred from homology"/>
<dbReference type="InterPro" id="IPR039804">
    <property type="entry name" value="RING-CH-C4HC3_LTN1"/>
</dbReference>
<dbReference type="InterPro" id="IPR054477">
    <property type="entry name" value="LTN1_E3_ligase_6th"/>
</dbReference>
<reference evidence="18 19" key="1">
    <citation type="journal article" date="2018" name="Mycol. Prog.">
        <title>Coniella lustricola, a new species from submerged detritus.</title>
        <authorList>
            <person name="Raudabaugh D.B."/>
            <person name="Iturriaga T."/>
            <person name="Carver A."/>
            <person name="Mondo S."/>
            <person name="Pangilinan J."/>
            <person name="Lipzen A."/>
            <person name="He G."/>
            <person name="Amirebrahimi M."/>
            <person name="Grigoriev I.V."/>
            <person name="Miller A.N."/>
        </authorList>
    </citation>
    <scope>NUCLEOTIDE SEQUENCE [LARGE SCALE GENOMIC DNA]</scope>
    <source>
        <strain evidence="18 19">B22-T-1</strain>
    </source>
</reference>
<dbReference type="InterPro" id="IPR013083">
    <property type="entry name" value="Znf_RING/FYVE/PHD"/>
</dbReference>
<dbReference type="Proteomes" id="UP000241462">
    <property type="component" value="Unassembled WGS sequence"/>
</dbReference>
<dbReference type="PANTHER" id="PTHR12389">
    <property type="entry name" value="ZINC FINGER PROTEIN 294"/>
    <property type="match status" value="1"/>
</dbReference>
<dbReference type="GO" id="GO:1990112">
    <property type="term" value="C:RQC complex"/>
    <property type="evidence" value="ECO:0007669"/>
    <property type="project" value="UniProtKB-UniRule"/>
</dbReference>
<dbReference type="InParanoid" id="A0A2T3A483"/>
<keyword evidence="8 16" id="KW-0808">Transferase</keyword>
<dbReference type="PANTHER" id="PTHR12389:SF0">
    <property type="entry name" value="E3 UBIQUITIN-PROTEIN LIGASE LISTERIN"/>
    <property type="match status" value="1"/>
</dbReference>
<evidence type="ECO:0000256" key="12">
    <source>
        <dbReference type="ARBA" id="ARBA00022786"/>
    </source>
</evidence>
<evidence type="ECO:0000256" key="8">
    <source>
        <dbReference type="ARBA" id="ARBA00022679"/>
    </source>
</evidence>
<evidence type="ECO:0000313" key="19">
    <source>
        <dbReference type="Proteomes" id="UP000241462"/>
    </source>
</evidence>
<evidence type="ECO:0000256" key="14">
    <source>
        <dbReference type="ARBA" id="ARBA00055150"/>
    </source>
</evidence>
<dbReference type="EMBL" id="KZ678475">
    <property type="protein sequence ID" value="PSR82556.1"/>
    <property type="molecule type" value="Genomic_DNA"/>
</dbReference>
<dbReference type="OrthoDB" id="6108at2759"/>
<organism evidence="18 19">
    <name type="scientific">Coniella lustricola</name>
    <dbReference type="NCBI Taxonomy" id="2025994"/>
    <lineage>
        <taxon>Eukaryota</taxon>
        <taxon>Fungi</taxon>
        <taxon>Dikarya</taxon>
        <taxon>Ascomycota</taxon>
        <taxon>Pezizomycotina</taxon>
        <taxon>Sordariomycetes</taxon>
        <taxon>Sordariomycetidae</taxon>
        <taxon>Diaporthales</taxon>
        <taxon>Schizoparmaceae</taxon>
        <taxon>Coniella</taxon>
    </lineage>
</organism>
<dbReference type="GO" id="GO:0016567">
    <property type="term" value="P:protein ubiquitination"/>
    <property type="evidence" value="ECO:0007669"/>
    <property type="project" value="UniProtKB-UniPathway"/>
</dbReference>
<evidence type="ECO:0000256" key="6">
    <source>
        <dbReference type="ARBA" id="ARBA00017157"/>
    </source>
</evidence>